<dbReference type="EMBL" id="BART01028857">
    <property type="protein sequence ID" value="GAG94139.1"/>
    <property type="molecule type" value="Genomic_DNA"/>
</dbReference>
<proteinExistence type="predicted"/>
<comment type="caution">
    <text evidence="1">The sequence shown here is derived from an EMBL/GenBank/DDBJ whole genome shotgun (WGS) entry which is preliminary data.</text>
</comment>
<reference evidence="1" key="1">
    <citation type="journal article" date="2014" name="Front. Microbiol.">
        <title>High frequency of phylogenetically diverse reductive dehalogenase-homologous genes in deep subseafloor sedimentary metagenomes.</title>
        <authorList>
            <person name="Kawai M."/>
            <person name="Futagami T."/>
            <person name="Toyoda A."/>
            <person name="Takaki Y."/>
            <person name="Nishi S."/>
            <person name="Hori S."/>
            <person name="Arai W."/>
            <person name="Tsubouchi T."/>
            <person name="Morono Y."/>
            <person name="Uchiyama I."/>
            <person name="Ito T."/>
            <person name="Fujiyama A."/>
            <person name="Inagaki F."/>
            <person name="Takami H."/>
        </authorList>
    </citation>
    <scope>NUCLEOTIDE SEQUENCE</scope>
    <source>
        <strain evidence="1">Expedition CK06-06</strain>
    </source>
</reference>
<evidence type="ECO:0000313" key="1">
    <source>
        <dbReference type="EMBL" id="GAG94139.1"/>
    </source>
</evidence>
<organism evidence="1">
    <name type="scientific">marine sediment metagenome</name>
    <dbReference type="NCBI Taxonomy" id="412755"/>
    <lineage>
        <taxon>unclassified sequences</taxon>
        <taxon>metagenomes</taxon>
        <taxon>ecological metagenomes</taxon>
    </lineage>
</organism>
<gene>
    <name evidence="1" type="ORF">S01H4_50776</name>
</gene>
<dbReference type="AlphaFoldDB" id="X1BDX9"/>
<protein>
    <submittedName>
        <fullName evidence="1">Uncharacterized protein</fullName>
    </submittedName>
</protein>
<sequence>MIRINKLPIIKQIEILENFFEVESSFIKKIRYITYNEIRQKTISSIIIKPRNFIAVVIPKLFAKLKVSIEVVGIFKKPIN</sequence>
<name>X1BDX9_9ZZZZ</name>
<accession>X1BDX9</accession>